<dbReference type="PANTHER" id="PTHR11161:SF0">
    <property type="entry name" value="O-ACYLTRANSFERASE LIKE PROTEIN"/>
    <property type="match status" value="1"/>
</dbReference>
<comment type="caution">
    <text evidence="3">The sequence shown here is derived from an EMBL/GenBank/DDBJ whole genome shotgun (WGS) entry which is preliminary data.</text>
</comment>
<evidence type="ECO:0000256" key="1">
    <source>
        <dbReference type="SAM" id="Phobius"/>
    </source>
</evidence>
<dbReference type="Proteomes" id="UP001516400">
    <property type="component" value="Unassembled WGS sequence"/>
</dbReference>
<name>A0ABD2MV19_9CUCU</name>
<feature type="transmembrane region" description="Helical" evidence="1">
    <location>
        <begin position="225"/>
        <end position="248"/>
    </location>
</feature>
<dbReference type="EMBL" id="JABFTP020000021">
    <property type="protein sequence ID" value="KAL3270226.1"/>
    <property type="molecule type" value="Genomic_DNA"/>
</dbReference>
<feature type="transmembrane region" description="Helical" evidence="1">
    <location>
        <begin position="561"/>
        <end position="579"/>
    </location>
</feature>
<keyword evidence="4" id="KW-1185">Reference proteome</keyword>
<feature type="transmembrane region" description="Helical" evidence="1">
    <location>
        <begin position="456"/>
        <end position="475"/>
    </location>
</feature>
<dbReference type="AlphaFoldDB" id="A0ABD2MV19"/>
<feature type="chain" id="PRO_5044743881" description="Acyltransferase 3 domain-containing protein" evidence="2">
    <location>
        <begin position="23"/>
        <end position="660"/>
    </location>
</feature>
<feature type="transmembrane region" description="Helical" evidence="1">
    <location>
        <begin position="599"/>
        <end position="617"/>
    </location>
</feature>
<feature type="signal peptide" evidence="2">
    <location>
        <begin position="1"/>
        <end position="22"/>
    </location>
</feature>
<keyword evidence="1" id="KW-1133">Transmembrane helix</keyword>
<keyword evidence="2" id="KW-0732">Signal</keyword>
<feature type="transmembrane region" description="Helical" evidence="1">
    <location>
        <begin position="374"/>
        <end position="393"/>
    </location>
</feature>
<proteinExistence type="predicted"/>
<feature type="transmembrane region" description="Helical" evidence="1">
    <location>
        <begin position="310"/>
        <end position="331"/>
    </location>
</feature>
<evidence type="ECO:0000256" key="2">
    <source>
        <dbReference type="SAM" id="SignalP"/>
    </source>
</evidence>
<reference evidence="3 4" key="1">
    <citation type="journal article" date="2021" name="BMC Biol.">
        <title>Horizontally acquired antibacterial genes associated with adaptive radiation of ladybird beetles.</title>
        <authorList>
            <person name="Li H.S."/>
            <person name="Tang X.F."/>
            <person name="Huang Y.H."/>
            <person name="Xu Z.Y."/>
            <person name="Chen M.L."/>
            <person name="Du X.Y."/>
            <person name="Qiu B.Y."/>
            <person name="Chen P.T."/>
            <person name="Zhang W."/>
            <person name="Slipinski A."/>
            <person name="Escalona H.E."/>
            <person name="Waterhouse R.M."/>
            <person name="Zwick A."/>
            <person name="Pang H."/>
        </authorList>
    </citation>
    <scope>NUCLEOTIDE SEQUENCE [LARGE SCALE GENOMIC DNA]</scope>
    <source>
        <strain evidence="3">SYSU2018</strain>
    </source>
</reference>
<evidence type="ECO:0000313" key="4">
    <source>
        <dbReference type="Proteomes" id="UP001516400"/>
    </source>
</evidence>
<keyword evidence="1" id="KW-0812">Transmembrane</keyword>
<keyword evidence="1" id="KW-0472">Membrane</keyword>
<evidence type="ECO:0008006" key="5">
    <source>
        <dbReference type="Google" id="ProtNLM"/>
    </source>
</evidence>
<dbReference type="PANTHER" id="PTHR11161">
    <property type="entry name" value="O-ACYLTRANSFERASE"/>
    <property type="match status" value="1"/>
</dbReference>
<feature type="transmembrane region" description="Helical" evidence="1">
    <location>
        <begin position="147"/>
        <end position="168"/>
    </location>
</feature>
<feature type="transmembrane region" description="Helical" evidence="1">
    <location>
        <begin position="487"/>
        <end position="509"/>
    </location>
</feature>
<gene>
    <name evidence="3" type="ORF">HHI36_009282</name>
</gene>
<feature type="transmembrane region" description="Helical" evidence="1">
    <location>
        <begin position="400"/>
        <end position="420"/>
    </location>
</feature>
<accession>A0ABD2MV19</accession>
<organism evidence="3 4">
    <name type="scientific">Cryptolaemus montrouzieri</name>
    <dbReference type="NCBI Taxonomy" id="559131"/>
    <lineage>
        <taxon>Eukaryota</taxon>
        <taxon>Metazoa</taxon>
        <taxon>Ecdysozoa</taxon>
        <taxon>Arthropoda</taxon>
        <taxon>Hexapoda</taxon>
        <taxon>Insecta</taxon>
        <taxon>Pterygota</taxon>
        <taxon>Neoptera</taxon>
        <taxon>Endopterygota</taxon>
        <taxon>Coleoptera</taxon>
        <taxon>Polyphaga</taxon>
        <taxon>Cucujiformia</taxon>
        <taxon>Coccinelloidea</taxon>
        <taxon>Coccinellidae</taxon>
        <taxon>Scymninae</taxon>
        <taxon>Scymnini</taxon>
        <taxon>Cryptolaemus</taxon>
    </lineage>
</organism>
<sequence length="660" mass="76310">MMKEIIASLFLLVITINSGGSAITDKEYARLPPVFELDNFDRCMLLEDEALYCTMEFHLYPLNPKNTSKTWNQIQELKGDAKNYYHDRLRHGICVPFVCPNISTKHDDPQFKTQLANCYSKKYEQYGVYGTIGYMHCETNEPRVYDFLDIIVAIFVVFYIILIVYASFYEGLARYKSPQEYERLTSSTYGKFVSCFSIPRNWYRLKYVSDSPNVQTMKGIQGVRFYNMFLVILVHSCMMASIASVSNVKWCHKLLDSISSVFLASGPYGVETFFLISSLLLSHYIFTHFNEKSGRELNLKTLFRIFLYRYIRITSPLAVVLILHSTLLYHVGRGPWWEATLGRDREFCRENGWLNLLYVNNFVNPSRMCFIETWYTAVDMQAFILVLAILYFSVRKPERLWWIVPSVWLVVQGIHLKTIYERNISNPMSPTGENLFLLRALFEVDGLWVKVTASTFPNLVGSLVGLVAGFIFYKYENERIFTKKIHTVLWWIILGCGLSIVLFPGMWIFSKNFYPTYWFSLPYFAFNTTIYGISIAVFLFGVTKGVGWMAKWCVEWGPTYILGRISYSTFVVHYAYVVVKTSLKRGLEYIDQFSILGDALEVVVCSTILGLIMVLTVEQPTSALQSAFMEKRISTVTSKVINEQNASNKIDNSDEKEKNL</sequence>
<evidence type="ECO:0000313" key="3">
    <source>
        <dbReference type="EMBL" id="KAL3270226.1"/>
    </source>
</evidence>
<protein>
    <recommendedName>
        <fullName evidence="5">Acyltransferase 3 domain-containing protein</fullName>
    </recommendedName>
</protein>
<dbReference type="InterPro" id="IPR052728">
    <property type="entry name" value="O2_lipid_transport_reg"/>
</dbReference>
<feature type="transmembrane region" description="Helical" evidence="1">
    <location>
        <begin position="521"/>
        <end position="540"/>
    </location>
</feature>
<feature type="transmembrane region" description="Helical" evidence="1">
    <location>
        <begin position="268"/>
        <end position="289"/>
    </location>
</feature>